<dbReference type="PANTHER" id="PTHR10836">
    <property type="entry name" value="GLYCERALDEHYDE 3-PHOSPHATE DEHYDROGENASE"/>
    <property type="match status" value="1"/>
</dbReference>
<dbReference type="GO" id="GO:0051287">
    <property type="term" value="F:NAD binding"/>
    <property type="evidence" value="ECO:0007669"/>
    <property type="project" value="InterPro"/>
</dbReference>
<evidence type="ECO:0000256" key="2">
    <source>
        <dbReference type="ARBA" id="ARBA00007406"/>
    </source>
</evidence>
<evidence type="ECO:0000313" key="10">
    <source>
        <dbReference type="EMBL" id="KAK7825589.1"/>
    </source>
</evidence>
<feature type="domain" description="Glyceraldehyde 3-phosphate dehydrogenase NAD(P) binding" evidence="9">
    <location>
        <begin position="2"/>
        <end position="106"/>
    </location>
</feature>
<comment type="similarity">
    <text evidence="2">Belongs to the glyceraldehyde-3-phosphate dehydrogenase family.</text>
</comment>
<proteinExistence type="inferred from homology"/>
<evidence type="ECO:0000259" key="9">
    <source>
        <dbReference type="SMART" id="SM00846"/>
    </source>
</evidence>
<dbReference type="AlphaFoldDB" id="A0AAW0JFD5"/>
<organism evidence="10 11">
    <name type="scientific">Myodes glareolus</name>
    <name type="common">Bank vole</name>
    <name type="synonym">Clethrionomys glareolus</name>
    <dbReference type="NCBI Taxonomy" id="447135"/>
    <lineage>
        <taxon>Eukaryota</taxon>
        <taxon>Metazoa</taxon>
        <taxon>Chordata</taxon>
        <taxon>Craniata</taxon>
        <taxon>Vertebrata</taxon>
        <taxon>Euteleostomi</taxon>
        <taxon>Mammalia</taxon>
        <taxon>Eutheria</taxon>
        <taxon>Euarchontoglires</taxon>
        <taxon>Glires</taxon>
        <taxon>Rodentia</taxon>
        <taxon>Myomorpha</taxon>
        <taxon>Muroidea</taxon>
        <taxon>Cricetidae</taxon>
        <taxon>Arvicolinae</taxon>
        <taxon>Myodes</taxon>
    </lineage>
</organism>
<dbReference type="GO" id="GO:0006096">
    <property type="term" value="P:glycolytic process"/>
    <property type="evidence" value="ECO:0007669"/>
    <property type="project" value="UniProtKB-KW"/>
</dbReference>
<dbReference type="EC" id="1.2.1.12" evidence="3"/>
<keyword evidence="7" id="KW-0324">Glycolysis</keyword>
<keyword evidence="5" id="KW-0560">Oxidoreductase</keyword>
<dbReference type="SUPFAM" id="SSF51735">
    <property type="entry name" value="NAD(P)-binding Rossmann-fold domains"/>
    <property type="match status" value="1"/>
</dbReference>
<evidence type="ECO:0000256" key="6">
    <source>
        <dbReference type="ARBA" id="ARBA00023027"/>
    </source>
</evidence>
<dbReference type="PANTHER" id="PTHR10836:SF111">
    <property type="entry name" value="GLYCERALDEHYDE-3-PHOSPHATE DEHYDROGENASE"/>
    <property type="match status" value="1"/>
</dbReference>
<comment type="pathway">
    <text evidence="1">Carbohydrate degradation; glycolysis; pyruvate from D-glyceraldehyde 3-phosphate: step 1/5.</text>
</comment>
<name>A0AAW0JFD5_MYOGA</name>
<comment type="caution">
    <text evidence="10">The sequence shown here is derived from an EMBL/GenBank/DDBJ whole genome shotgun (WGS) entry which is preliminary data.</text>
</comment>
<protein>
    <recommendedName>
        <fullName evidence="3">glyceraldehyde-3-phosphate dehydrogenase (phosphorylating)</fullName>
        <ecNumber evidence="3">1.2.1.12</ecNumber>
    </recommendedName>
</protein>
<dbReference type="GO" id="GO:0005829">
    <property type="term" value="C:cytosol"/>
    <property type="evidence" value="ECO:0007669"/>
    <property type="project" value="TreeGrafter"/>
</dbReference>
<evidence type="ECO:0000256" key="7">
    <source>
        <dbReference type="ARBA" id="ARBA00023152"/>
    </source>
</evidence>
<dbReference type="SMART" id="SM00846">
    <property type="entry name" value="Gp_dh_N"/>
    <property type="match status" value="1"/>
</dbReference>
<dbReference type="EMBL" id="JBBHLL010000039">
    <property type="protein sequence ID" value="KAK7825589.1"/>
    <property type="molecule type" value="Genomic_DNA"/>
</dbReference>
<dbReference type="InterPro" id="IPR036291">
    <property type="entry name" value="NAD(P)-bd_dom_sf"/>
</dbReference>
<evidence type="ECO:0000313" key="11">
    <source>
        <dbReference type="Proteomes" id="UP001488838"/>
    </source>
</evidence>
<sequence>MVKIRVNRPCWILGSSGSFISRKADIVAINDPYMTTWSTCSSMILPTHSQGLEWVPCHQWCLHHRGEWSSGRVIISAISVDTTMFMMSVNHEKYRNSHKIVSNASCTINCLAPLAKVIHDNFGIV</sequence>
<evidence type="ECO:0000256" key="4">
    <source>
        <dbReference type="ARBA" id="ARBA00022490"/>
    </source>
</evidence>
<dbReference type="Gene3D" id="3.40.50.720">
    <property type="entry name" value="NAD(P)-binding Rossmann-like Domain"/>
    <property type="match status" value="1"/>
</dbReference>
<evidence type="ECO:0000256" key="3">
    <source>
        <dbReference type="ARBA" id="ARBA00013119"/>
    </source>
</evidence>
<keyword evidence="4" id="KW-0963">Cytoplasm</keyword>
<dbReference type="Proteomes" id="UP001488838">
    <property type="component" value="Unassembled WGS sequence"/>
</dbReference>
<gene>
    <name evidence="10" type="ORF">U0070_016229</name>
</gene>
<dbReference type="InterPro" id="IPR020831">
    <property type="entry name" value="GlycerAld/Erythrose_P_DH"/>
</dbReference>
<comment type="catalytic activity">
    <reaction evidence="8">
        <text>D-glyceraldehyde 3-phosphate + phosphate + NAD(+) = (2R)-3-phospho-glyceroyl phosphate + NADH + H(+)</text>
        <dbReference type="Rhea" id="RHEA:10300"/>
        <dbReference type="ChEBI" id="CHEBI:15378"/>
        <dbReference type="ChEBI" id="CHEBI:43474"/>
        <dbReference type="ChEBI" id="CHEBI:57540"/>
        <dbReference type="ChEBI" id="CHEBI:57604"/>
        <dbReference type="ChEBI" id="CHEBI:57945"/>
        <dbReference type="ChEBI" id="CHEBI:59776"/>
        <dbReference type="EC" id="1.2.1.12"/>
    </reaction>
</comment>
<evidence type="ECO:0000256" key="5">
    <source>
        <dbReference type="ARBA" id="ARBA00023002"/>
    </source>
</evidence>
<dbReference type="GO" id="GO:0004365">
    <property type="term" value="F:glyceraldehyde-3-phosphate dehydrogenase (NAD+) (phosphorylating) activity"/>
    <property type="evidence" value="ECO:0007669"/>
    <property type="project" value="UniProtKB-EC"/>
</dbReference>
<keyword evidence="11" id="KW-1185">Reference proteome</keyword>
<evidence type="ECO:0000256" key="8">
    <source>
        <dbReference type="ARBA" id="ARBA00047698"/>
    </source>
</evidence>
<evidence type="ECO:0000256" key="1">
    <source>
        <dbReference type="ARBA" id="ARBA00004869"/>
    </source>
</evidence>
<accession>A0AAW0JFD5</accession>
<reference evidence="10 11" key="1">
    <citation type="journal article" date="2023" name="bioRxiv">
        <title>Conserved and derived expression patterns and positive selection on dental genes reveal complex evolutionary context of ever-growing rodent molars.</title>
        <authorList>
            <person name="Calamari Z.T."/>
            <person name="Song A."/>
            <person name="Cohen E."/>
            <person name="Akter M."/>
            <person name="Roy R.D."/>
            <person name="Hallikas O."/>
            <person name="Christensen M.M."/>
            <person name="Li P."/>
            <person name="Marangoni P."/>
            <person name="Jernvall J."/>
            <person name="Klein O.D."/>
        </authorList>
    </citation>
    <scope>NUCLEOTIDE SEQUENCE [LARGE SCALE GENOMIC DNA]</scope>
    <source>
        <strain evidence="10">V071</strain>
    </source>
</reference>
<dbReference type="InterPro" id="IPR020828">
    <property type="entry name" value="GlycerAld_3-P_DH_NAD(P)-bd"/>
</dbReference>
<keyword evidence="6" id="KW-0520">NAD</keyword>